<name>A0AAD6NYP1_9ROSI</name>
<accession>A0AAD6NYP1</accession>
<keyword evidence="3" id="KW-1185">Reference proteome</keyword>
<evidence type="ECO:0000256" key="1">
    <source>
        <dbReference type="SAM" id="Phobius"/>
    </source>
</evidence>
<dbReference type="Pfam" id="PF00067">
    <property type="entry name" value="p450"/>
    <property type="match status" value="1"/>
</dbReference>
<dbReference type="Gene3D" id="1.10.630.10">
    <property type="entry name" value="Cytochrome P450"/>
    <property type="match status" value="1"/>
</dbReference>
<dbReference type="InterPro" id="IPR001128">
    <property type="entry name" value="Cyt_P450"/>
</dbReference>
<dbReference type="InterPro" id="IPR053062">
    <property type="entry name" value="CYP450_84A"/>
</dbReference>
<dbReference type="Proteomes" id="UP001162972">
    <property type="component" value="Chromosome 9"/>
</dbReference>
<dbReference type="GO" id="GO:0020037">
    <property type="term" value="F:heme binding"/>
    <property type="evidence" value="ECO:0007669"/>
    <property type="project" value="InterPro"/>
</dbReference>
<keyword evidence="1" id="KW-1133">Transmembrane helix</keyword>
<protein>
    <recommendedName>
        <fullName evidence="4">Ferulate 5-hydroxylase</fullName>
    </recommendedName>
</protein>
<dbReference type="AlphaFoldDB" id="A0AAD6NYP1"/>
<dbReference type="GO" id="GO:0016705">
    <property type="term" value="F:oxidoreductase activity, acting on paired donors, with incorporation or reduction of molecular oxygen"/>
    <property type="evidence" value="ECO:0007669"/>
    <property type="project" value="InterPro"/>
</dbReference>
<evidence type="ECO:0008006" key="4">
    <source>
        <dbReference type="Google" id="ProtNLM"/>
    </source>
</evidence>
<reference evidence="2 3" key="1">
    <citation type="journal article" date="2023" name="Int. J. Mol. Sci.">
        <title>De Novo Assembly and Annotation of 11 Diverse Shrub Willow (Salix) Genomes Reveals Novel Gene Organization in Sex-Linked Regions.</title>
        <authorList>
            <person name="Hyden B."/>
            <person name="Feng K."/>
            <person name="Yates T.B."/>
            <person name="Jawdy S."/>
            <person name="Cereghino C."/>
            <person name="Smart L.B."/>
            <person name="Muchero W."/>
        </authorList>
    </citation>
    <scope>NUCLEOTIDE SEQUENCE [LARGE SCALE GENOMIC DNA]</scope>
    <source>
        <tissue evidence="2">Shoot tip</tissue>
    </source>
</reference>
<dbReference type="PRINTS" id="PR00463">
    <property type="entry name" value="EP450I"/>
</dbReference>
<keyword evidence="1" id="KW-0472">Membrane</keyword>
<sequence length="381" mass="42766">MVSLLLQSLQSSPMLFVLASLLVSIILWFPFRKGLPYPPGPKGYPIIGNLGMVDHLTHRGLASLSKRYGGLCHLQMGWLHVVAVSTPEIAREVLQTQDAVFANRPANVAIVYLTYDRADMAFANYGPFWRQTRKICVMKLFSRRRAESWASVRDEVGFTVRQVMEKTGVPVNIGEQVFALTRSITYKAAFGSSSSEGQEEFMEILQEFSKLFGAFNVADFFPWLGWVNARDFNKRLAKARNSLDGFIDTIIDEHIVKKNNSKTKDEDEEVDTDMVDELLAFYSENASKNDFDESKSTVKFNKDHIKALIMDVMFGGTETVASAIEWPAELDMNDVFGTHCTEGCSTCRCANLQVELSLLKGKEGENGGSLLLCRCFKKNPF</sequence>
<dbReference type="PANTHER" id="PTHR47945">
    <property type="entry name" value="CYTOCHROME P450 84A1-RELATED"/>
    <property type="match status" value="1"/>
</dbReference>
<evidence type="ECO:0000313" key="3">
    <source>
        <dbReference type="Proteomes" id="UP001162972"/>
    </source>
</evidence>
<dbReference type="GO" id="GO:0005506">
    <property type="term" value="F:iron ion binding"/>
    <property type="evidence" value="ECO:0007669"/>
    <property type="project" value="InterPro"/>
</dbReference>
<dbReference type="PANTHER" id="PTHR47945:SF6">
    <property type="entry name" value="FERULATE 5-HYDROXYLASE"/>
    <property type="match status" value="1"/>
</dbReference>
<dbReference type="SUPFAM" id="SSF48264">
    <property type="entry name" value="Cytochrome P450"/>
    <property type="match status" value="1"/>
</dbReference>
<organism evidence="2 3">
    <name type="scientific">Salix udensis</name>
    <dbReference type="NCBI Taxonomy" id="889485"/>
    <lineage>
        <taxon>Eukaryota</taxon>
        <taxon>Viridiplantae</taxon>
        <taxon>Streptophyta</taxon>
        <taxon>Embryophyta</taxon>
        <taxon>Tracheophyta</taxon>
        <taxon>Spermatophyta</taxon>
        <taxon>Magnoliopsida</taxon>
        <taxon>eudicotyledons</taxon>
        <taxon>Gunneridae</taxon>
        <taxon>Pentapetalae</taxon>
        <taxon>rosids</taxon>
        <taxon>fabids</taxon>
        <taxon>Malpighiales</taxon>
        <taxon>Salicaceae</taxon>
        <taxon>Saliceae</taxon>
        <taxon>Salix</taxon>
    </lineage>
</organism>
<evidence type="ECO:0000313" key="2">
    <source>
        <dbReference type="EMBL" id="KAJ6409828.1"/>
    </source>
</evidence>
<dbReference type="GO" id="GO:0004497">
    <property type="term" value="F:monooxygenase activity"/>
    <property type="evidence" value="ECO:0007669"/>
    <property type="project" value="InterPro"/>
</dbReference>
<comment type="caution">
    <text evidence="2">The sequence shown here is derived from an EMBL/GenBank/DDBJ whole genome shotgun (WGS) entry which is preliminary data.</text>
</comment>
<dbReference type="InterPro" id="IPR036396">
    <property type="entry name" value="Cyt_P450_sf"/>
</dbReference>
<proteinExistence type="predicted"/>
<dbReference type="InterPro" id="IPR002401">
    <property type="entry name" value="Cyt_P450_E_grp-I"/>
</dbReference>
<feature type="transmembrane region" description="Helical" evidence="1">
    <location>
        <begin position="12"/>
        <end position="31"/>
    </location>
</feature>
<gene>
    <name evidence="2" type="ORF">OIU84_009334</name>
</gene>
<keyword evidence="1" id="KW-0812">Transmembrane</keyword>
<dbReference type="EMBL" id="JAPFFJ010000015">
    <property type="protein sequence ID" value="KAJ6409828.1"/>
    <property type="molecule type" value="Genomic_DNA"/>
</dbReference>